<dbReference type="EMBL" id="JAIFZO010000002">
    <property type="protein sequence ID" value="MCX4231832.1"/>
    <property type="molecule type" value="Genomic_DNA"/>
</dbReference>
<protein>
    <recommendedName>
        <fullName evidence="3">ATP-binding protein</fullName>
    </recommendedName>
</protein>
<dbReference type="RefSeq" id="WP_267024948.1">
    <property type="nucleotide sequence ID" value="NZ_JAIFZO010000002.1"/>
</dbReference>
<accession>A0ABT3UW80</accession>
<proteinExistence type="predicted"/>
<sequence>MLDFDSRAVVGLPERQRLIKAVLGASAADETQWLEWKSTLDMSEAPGQFTVAKAILGFANRMPDVASRWAEGHAYLLVGVEPGNLCGTPQYDGANLFPWINKYVGESVRFDATYVPFDAGSGTQQVLFFNVAPPQWGDPIHALQREYKNFQNGTIFVRLPSQTLRARTVDIEALSTRLIRREHQMDIELAVADGAFSDLHIDELQLEEILDAKRDELLSSLPRPRRALSPDGVLRIKSSDGRSQAKLSGQRGMSMKDLEELGHRRRAGDALTDDEQQALDDAGESLKAISAMAMQSVLSRDIRSPDTYRAEVDAYIEKCRQQLPSALCVTAARETPLLLRIDNQTDLMLHQVQITVTLSPGQVPIMNAARNSTVSNHFVMPWPEPPPAYGKKNPMSWDSSLRVPPSMAALLGTSHASRQPVIERPEIVRSAEGLSIQFPPVDLRAHASVPLPAITLFGRGIVGDSTTVRWTATCTNLNGRQEKSLQIPVWHTTAMPSPED</sequence>
<reference evidence="1" key="1">
    <citation type="journal article" date="2022" name="bioRxiv">
        <title>Discovery and biosynthetic assessment of Streptomyces ortus sp nov. isolated from a deep-sea sponge.</title>
        <authorList>
            <person name="Williams S.E."/>
        </authorList>
    </citation>
    <scope>NUCLEOTIDE SEQUENCE</scope>
    <source>
        <strain evidence="1">A15ISP2-DRY2</strain>
    </source>
</reference>
<organism evidence="1 2">
    <name type="scientific">Streptomyces ortus</name>
    <dbReference type="NCBI Taxonomy" id="2867268"/>
    <lineage>
        <taxon>Bacteria</taxon>
        <taxon>Bacillati</taxon>
        <taxon>Actinomycetota</taxon>
        <taxon>Actinomycetes</taxon>
        <taxon>Kitasatosporales</taxon>
        <taxon>Streptomycetaceae</taxon>
        <taxon>Streptomyces</taxon>
    </lineage>
</organism>
<evidence type="ECO:0000313" key="1">
    <source>
        <dbReference type="EMBL" id="MCX4231832.1"/>
    </source>
</evidence>
<evidence type="ECO:0008006" key="3">
    <source>
        <dbReference type="Google" id="ProtNLM"/>
    </source>
</evidence>
<name>A0ABT3UW80_9ACTN</name>
<dbReference type="Proteomes" id="UP001165590">
    <property type="component" value="Unassembled WGS sequence"/>
</dbReference>
<keyword evidence="2" id="KW-1185">Reference proteome</keyword>
<evidence type="ECO:0000313" key="2">
    <source>
        <dbReference type="Proteomes" id="UP001165590"/>
    </source>
</evidence>
<comment type="caution">
    <text evidence="1">The sequence shown here is derived from an EMBL/GenBank/DDBJ whole genome shotgun (WGS) entry which is preliminary data.</text>
</comment>
<gene>
    <name evidence="1" type="ORF">K3769_03390</name>
</gene>